<comment type="cofactor">
    <cofactor evidence="1">
        <name>Zn(2+)</name>
        <dbReference type="ChEBI" id="CHEBI:29105"/>
    </cofactor>
</comment>
<reference evidence="7" key="2">
    <citation type="submission" date="2025-08" db="UniProtKB">
        <authorList>
            <consortium name="Ensembl"/>
        </authorList>
    </citation>
    <scope>IDENTIFICATION</scope>
</reference>
<evidence type="ECO:0000256" key="4">
    <source>
        <dbReference type="ARBA" id="ARBA00022801"/>
    </source>
</evidence>
<evidence type="ECO:0000313" key="7">
    <source>
        <dbReference type="Ensembl" id="ENSOGAP00000021819.1"/>
    </source>
</evidence>
<dbReference type="GO" id="GO:0000932">
    <property type="term" value="C:P-body"/>
    <property type="evidence" value="ECO:0007669"/>
    <property type="project" value="TreeGrafter"/>
</dbReference>
<sequence length="353" mass="42536">MYLKTFYRHFNNRPYLSRRNDTWLCFEVKTTSSNSPGSFYSGVFRNQGPRYCPWHTELCFLTWVRPIVSHHHFYQITWYMSWSPCANCAWQVATFLATHENVSLTNYTVRIYYFWRQDYRQGLLRMIEEGTQVYVMSSKEFQHCWENFVDHWGTRWVTCWNRLKKNYEFLVTRLSEILSDPKERISPNTFYNQFNNTPVPRGRKDTWLCFEVKEKNSNSPGSFHRGVFQNQVFSGTSSHARRCPPDHHYEVTWYTSWSPCAHCAWHVVNFLTSNPNVSLTIFAARLYYIYRPEIQQGLRRVFQEGAKVHIMSLKEFKYCWAKLVYNSGMRFMPWYQFNFNFLFPNTTLKGDLH</sequence>
<dbReference type="Pfam" id="PF18782">
    <property type="entry name" value="NAD2"/>
    <property type="match status" value="1"/>
</dbReference>
<keyword evidence="4" id="KW-0378">Hydrolase</keyword>
<dbReference type="PANTHER" id="PTHR13857">
    <property type="entry name" value="MRNA EDITING ENZYME"/>
    <property type="match status" value="1"/>
</dbReference>
<evidence type="ECO:0000256" key="2">
    <source>
        <dbReference type="ARBA" id="ARBA00006576"/>
    </source>
</evidence>
<evidence type="ECO:0000313" key="8">
    <source>
        <dbReference type="Proteomes" id="UP000005225"/>
    </source>
</evidence>
<dbReference type="PROSITE" id="PS51747">
    <property type="entry name" value="CYT_DCMP_DEAMINASES_2"/>
    <property type="match status" value="2"/>
</dbReference>
<keyword evidence="5" id="KW-0862">Zinc</keyword>
<dbReference type="GO" id="GO:0016554">
    <property type="term" value="P:cytidine to uridine editing"/>
    <property type="evidence" value="ECO:0007669"/>
    <property type="project" value="TreeGrafter"/>
</dbReference>
<dbReference type="HOGENOM" id="CLU_047918_0_0_1"/>
<dbReference type="CDD" id="cd01283">
    <property type="entry name" value="cytidine_deaminase"/>
    <property type="match status" value="2"/>
</dbReference>
<dbReference type="EMBL" id="AAQR03014195">
    <property type="status" value="NOT_ANNOTATED_CDS"/>
    <property type="molecule type" value="Genomic_DNA"/>
</dbReference>
<protein>
    <recommendedName>
        <fullName evidence="6">CMP/dCMP-type deaminase domain-containing protein</fullName>
    </recommendedName>
</protein>
<dbReference type="eggNOG" id="KOG4075">
    <property type="taxonomic scope" value="Eukaryota"/>
</dbReference>
<dbReference type="GO" id="GO:0004126">
    <property type="term" value="F:cytidine deaminase activity"/>
    <property type="evidence" value="ECO:0007669"/>
    <property type="project" value="TreeGrafter"/>
</dbReference>
<reference evidence="8" key="1">
    <citation type="submission" date="2011-03" db="EMBL/GenBank/DDBJ databases">
        <title>Version 3 of the genome sequence of Otolemur garnettii (Bushbaby).</title>
        <authorList>
            <consortium name="The Broad Institute Genome Sequencing Platform"/>
            <person name="Di Palma F."/>
            <person name="Johnson J."/>
            <person name="Lander E.S."/>
            <person name="Lindblad-Toh K."/>
            <person name="Jaffe D.B."/>
            <person name="Gnerre S."/>
            <person name="MacCallum I."/>
            <person name="Przybylski D."/>
            <person name="Ribeiro F.J."/>
            <person name="Burton J.N."/>
            <person name="Walker B.J."/>
            <person name="Sharpe T."/>
            <person name="Hall G."/>
        </authorList>
    </citation>
    <scope>NUCLEOTIDE SEQUENCE [LARGE SCALE GENOMIC DNA]</scope>
</reference>
<proteinExistence type="inferred from homology"/>
<dbReference type="GO" id="GO:0003723">
    <property type="term" value="F:RNA binding"/>
    <property type="evidence" value="ECO:0007669"/>
    <property type="project" value="TreeGrafter"/>
</dbReference>
<dbReference type="Gene3D" id="3.40.140.10">
    <property type="entry name" value="Cytidine Deaminase, domain 2"/>
    <property type="match status" value="2"/>
</dbReference>
<dbReference type="InParanoid" id="H0Y0C6"/>
<dbReference type="GO" id="GO:0070383">
    <property type="term" value="P:DNA cytosine deamination"/>
    <property type="evidence" value="ECO:0007669"/>
    <property type="project" value="TreeGrafter"/>
</dbReference>
<dbReference type="GO" id="GO:0005634">
    <property type="term" value="C:nucleus"/>
    <property type="evidence" value="ECO:0007669"/>
    <property type="project" value="TreeGrafter"/>
</dbReference>
<dbReference type="GO" id="GO:0046872">
    <property type="term" value="F:metal ion binding"/>
    <property type="evidence" value="ECO:0007669"/>
    <property type="project" value="UniProtKB-KW"/>
</dbReference>
<dbReference type="InterPro" id="IPR016193">
    <property type="entry name" value="Cytidine_deaminase-like"/>
</dbReference>
<organism evidence="7 8">
    <name type="scientific">Otolemur garnettii</name>
    <name type="common">Small-eared galago</name>
    <name type="synonym">Garnett's greater bushbaby</name>
    <dbReference type="NCBI Taxonomy" id="30611"/>
    <lineage>
        <taxon>Eukaryota</taxon>
        <taxon>Metazoa</taxon>
        <taxon>Chordata</taxon>
        <taxon>Craniata</taxon>
        <taxon>Vertebrata</taxon>
        <taxon>Euteleostomi</taxon>
        <taxon>Mammalia</taxon>
        <taxon>Eutheria</taxon>
        <taxon>Euarchontoglires</taxon>
        <taxon>Primates</taxon>
        <taxon>Strepsirrhini</taxon>
        <taxon>Lorisiformes</taxon>
        <taxon>Galagidae</taxon>
        <taxon>Otolemur</taxon>
    </lineage>
</organism>
<dbReference type="SUPFAM" id="SSF53927">
    <property type="entry name" value="Cytidine deaminase-like"/>
    <property type="match status" value="2"/>
</dbReference>
<keyword evidence="8" id="KW-1185">Reference proteome</keyword>
<dbReference type="OMA" id="RNPMEAT"/>
<dbReference type="GeneTree" id="ENSGT00940000162695"/>
<evidence type="ECO:0000256" key="5">
    <source>
        <dbReference type="ARBA" id="ARBA00022833"/>
    </source>
</evidence>
<accession>H0Y0C6</accession>
<feature type="domain" description="CMP/dCMP-type deaminase" evidence="6">
    <location>
        <begin position="18"/>
        <end position="126"/>
    </location>
</feature>
<reference evidence="7" key="3">
    <citation type="submission" date="2025-09" db="UniProtKB">
        <authorList>
            <consortium name="Ensembl"/>
        </authorList>
    </citation>
    <scope>IDENTIFICATION</scope>
</reference>
<dbReference type="GO" id="GO:0045869">
    <property type="term" value="P:negative regulation of single stranded viral RNA replication via double stranded DNA intermediate"/>
    <property type="evidence" value="ECO:0007669"/>
    <property type="project" value="TreeGrafter"/>
</dbReference>
<feature type="domain" description="CMP/dCMP-type deaminase" evidence="6">
    <location>
        <begin position="164"/>
        <end position="301"/>
    </location>
</feature>
<dbReference type="STRING" id="30611.ENSOGAP00000021819"/>
<comment type="similarity">
    <text evidence="2">Belongs to the cytidine and deoxycytidylate deaminase family.</text>
</comment>
<dbReference type="Ensembl" id="ENSOGAT00000033334.1">
    <property type="protein sequence ID" value="ENSOGAP00000021819.1"/>
    <property type="gene ID" value="ENSOGAG00000033404.1"/>
</dbReference>
<dbReference type="PANTHER" id="PTHR13857:SF45">
    <property type="entry name" value="DNA DC-DU-EDITING ENZYME APOBEC-3F"/>
    <property type="match status" value="1"/>
</dbReference>
<dbReference type="InterPro" id="IPR002125">
    <property type="entry name" value="CMP_dCMP_dom"/>
</dbReference>
<evidence type="ECO:0000256" key="1">
    <source>
        <dbReference type="ARBA" id="ARBA00001947"/>
    </source>
</evidence>
<dbReference type="AlphaFoldDB" id="H0Y0C6"/>
<keyword evidence="3" id="KW-0479">Metal-binding</keyword>
<dbReference type="InterPro" id="IPR050610">
    <property type="entry name" value="APOBEC_Cyt_Deaminase"/>
</dbReference>
<dbReference type="Proteomes" id="UP000005225">
    <property type="component" value="Unassembled WGS sequence"/>
</dbReference>
<dbReference type="GO" id="GO:0051607">
    <property type="term" value="P:defense response to virus"/>
    <property type="evidence" value="ECO:0007669"/>
    <property type="project" value="TreeGrafter"/>
</dbReference>
<evidence type="ECO:0000256" key="3">
    <source>
        <dbReference type="ARBA" id="ARBA00022723"/>
    </source>
</evidence>
<name>H0Y0C6_OTOGA</name>
<dbReference type="Pfam" id="PF18772">
    <property type="entry name" value="APOBEC2"/>
    <property type="match status" value="1"/>
</dbReference>
<evidence type="ECO:0000259" key="6">
    <source>
        <dbReference type="PROSITE" id="PS51747"/>
    </source>
</evidence>